<dbReference type="EMBL" id="UXUI01009413">
    <property type="protein sequence ID" value="VDD93662.1"/>
    <property type="molecule type" value="Genomic_DNA"/>
</dbReference>
<dbReference type="GO" id="GO:0042761">
    <property type="term" value="P:very long-chain fatty acid biosynthetic process"/>
    <property type="evidence" value="ECO:0007669"/>
    <property type="project" value="TreeGrafter"/>
</dbReference>
<dbReference type="OrthoDB" id="10259681at2759"/>
<comment type="subcellular location">
    <subcellularLocation>
        <location evidence="1">Membrane</location>
        <topology evidence="1">Multi-pass membrane protein</topology>
    </subcellularLocation>
</comment>
<dbReference type="UniPathway" id="UPA00094"/>
<dbReference type="PROSITE" id="PS01188">
    <property type="entry name" value="ELO"/>
    <property type="match status" value="1"/>
</dbReference>
<dbReference type="PANTHER" id="PTHR11157:SF30">
    <property type="entry name" value="ELONGATION OF LONG CHAIN FATTY ACIDS PROTEIN 2"/>
    <property type="match status" value="1"/>
</dbReference>
<evidence type="ECO:0000313" key="14">
    <source>
        <dbReference type="WBParaSite" id="EVEC_0000897201-mRNA-1"/>
    </source>
</evidence>
<keyword evidence="13" id="KW-1185">Reference proteome</keyword>
<comment type="similarity">
    <text evidence="11">Belongs to the ELO family.</text>
</comment>
<keyword evidence="7 11" id="KW-1133">Transmembrane helix</keyword>
<evidence type="ECO:0000256" key="6">
    <source>
        <dbReference type="ARBA" id="ARBA00022832"/>
    </source>
</evidence>
<dbReference type="GO" id="GO:0034625">
    <property type="term" value="P:fatty acid elongation, monounsaturated fatty acid"/>
    <property type="evidence" value="ECO:0007669"/>
    <property type="project" value="TreeGrafter"/>
</dbReference>
<evidence type="ECO:0000256" key="1">
    <source>
        <dbReference type="ARBA" id="ARBA00004141"/>
    </source>
</evidence>
<keyword evidence="5 11" id="KW-0812">Transmembrane</keyword>
<dbReference type="AlphaFoldDB" id="A0A0N4VE72"/>
<keyword evidence="8 11" id="KW-0443">Lipid metabolism</keyword>
<evidence type="ECO:0000256" key="2">
    <source>
        <dbReference type="ARBA" id="ARBA00005194"/>
    </source>
</evidence>
<evidence type="ECO:0000256" key="10">
    <source>
        <dbReference type="ARBA" id="ARBA00023160"/>
    </source>
</evidence>
<feature type="transmembrane region" description="Helical" evidence="11">
    <location>
        <begin position="234"/>
        <end position="258"/>
    </location>
</feature>
<evidence type="ECO:0000256" key="8">
    <source>
        <dbReference type="ARBA" id="ARBA00023098"/>
    </source>
</evidence>
<dbReference type="EC" id="2.3.1.199" evidence="11"/>
<keyword evidence="3 11" id="KW-0444">Lipid biosynthesis</keyword>
<comment type="pathway">
    <text evidence="2">Lipid metabolism; fatty acid biosynthesis.</text>
</comment>
<evidence type="ECO:0000313" key="13">
    <source>
        <dbReference type="Proteomes" id="UP000274131"/>
    </source>
</evidence>
<comment type="catalytic activity">
    <reaction evidence="11">
        <text>a very-long-chain acyl-CoA + malonyl-CoA + H(+) = a very-long-chain 3-oxoacyl-CoA + CO2 + CoA</text>
        <dbReference type="Rhea" id="RHEA:32727"/>
        <dbReference type="ChEBI" id="CHEBI:15378"/>
        <dbReference type="ChEBI" id="CHEBI:16526"/>
        <dbReference type="ChEBI" id="CHEBI:57287"/>
        <dbReference type="ChEBI" id="CHEBI:57384"/>
        <dbReference type="ChEBI" id="CHEBI:90725"/>
        <dbReference type="ChEBI" id="CHEBI:90736"/>
        <dbReference type="EC" id="2.3.1.199"/>
    </reaction>
</comment>
<evidence type="ECO:0000256" key="11">
    <source>
        <dbReference type="RuleBase" id="RU361115"/>
    </source>
</evidence>
<feature type="transmembrane region" description="Helical" evidence="11">
    <location>
        <begin position="115"/>
        <end position="136"/>
    </location>
</feature>
<protein>
    <recommendedName>
        <fullName evidence="11">Elongation of very long chain fatty acids protein</fullName>
        <ecNumber evidence="11">2.3.1.199</ecNumber>
    </recommendedName>
    <alternativeName>
        <fullName evidence="11">Very-long-chain 3-oxoacyl-CoA synthase</fullName>
    </alternativeName>
</protein>
<keyword evidence="9 11" id="KW-0472">Membrane</keyword>
<dbReference type="GO" id="GO:0005789">
    <property type="term" value="C:endoplasmic reticulum membrane"/>
    <property type="evidence" value="ECO:0007669"/>
    <property type="project" value="TreeGrafter"/>
</dbReference>
<dbReference type="WBParaSite" id="EVEC_0000897201-mRNA-1">
    <property type="protein sequence ID" value="EVEC_0000897201-mRNA-1"/>
    <property type="gene ID" value="EVEC_0000897201"/>
</dbReference>
<keyword evidence="10 11" id="KW-0275">Fatty acid biosynthesis</keyword>
<dbReference type="GO" id="GO:0034626">
    <property type="term" value="P:fatty acid elongation, polyunsaturated fatty acid"/>
    <property type="evidence" value="ECO:0007669"/>
    <property type="project" value="TreeGrafter"/>
</dbReference>
<dbReference type="Pfam" id="PF01151">
    <property type="entry name" value="ELO"/>
    <property type="match status" value="1"/>
</dbReference>
<feature type="transmembrane region" description="Helical" evidence="11">
    <location>
        <begin position="65"/>
        <end position="85"/>
    </location>
</feature>
<feature type="transmembrane region" description="Helical" evidence="11">
    <location>
        <begin position="197"/>
        <end position="222"/>
    </location>
</feature>
<dbReference type="InterPro" id="IPR002076">
    <property type="entry name" value="ELO_fam"/>
</dbReference>
<name>A0A0N4VE72_ENTVE</name>
<accession>A0A0N4VE72</accession>
<evidence type="ECO:0000256" key="4">
    <source>
        <dbReference type="ARBA" id="ARBA00022679"/>
    </source>
</evidence>
<dbReference type="STRING" id="51028.A0A0N4VE72"/>
<evidence type="ECO:0000256" key="9">
    <source>
        <dbReference type="ARBA" id="ARBA00023136"/>
    </source>
</evidence>
<proteinExistence type="inferred from homology"/>
<keyword evidence="4 11" id="KW-0808">Transferase</keyword>
<organism evidence="14">
    <name type="scientific">Enterobius vermicularis</name>
    <name type="common">Human pinworm</name>
    <dbReference type="NCBI Taxonomy" id="51028"/>
    <lineage>
        <taxon>Eukaryota</taxon>
        <taxon>Metazoa</taxon>
        <taxon>Ecdysozoa</taxon>
        <taxon>Nematoda</taxon>
        <taxon>Chromadorea</taxon>
        <taxon>Rhabditida</taxon>
        <taxon>Spirurina</taxon>
        <taxon>Oxyuridomorpha</taxon>
        <taxon>Oxyuroidea</taxon>
        <taxon>Oxyuridae</taxon>
        <taxon>Enterobius</taxon>
    </lineage>
</organism>
<evidence type="ECO:0000313" key="12">
    <source>
        <dbReference type="EMBL" id="VDD93662.1"/>
    </source>
</evidence>
<gene>
    <name evidence="12" type="ORF">EVEC_LOCUS8413</name>
</gene>
<dbReference type="GO" id="GO:0030148">
    <property type="term" value="P:sphingolipid biosynthetic process"/>
    <property type="evidence" value="ECO:0007669"/>
    <property type="project" value="TreeGrafter"/>
</dbReference>
<dbReference type="Proteomes" id="UP000274131">
    <property type="component" value="Unassembled WGS sequence"/>
</dbReference>
<dbReference type="PANTHER" id="PTHR11157">
    <property type="entry name" value="FATTY ACID ACYL TRANSFERASE-RELATED"/>
    <property type="match status" value="1"/>
</dbReference>
<dbReference type="GO" id="GO:0009922">
    <property type="term" value="F:fatty acid elongase activity"/>
    <property type="evidence" value="ECO:0007669"/>
    <property type="project" value="UniProtKB-EC"/>
</dbReference>
<dbReference type="InterPro" id="IPR030457">
    <property type="entry name" value="ELO_CS"/>
</dbReference>
<feature type="transmembrane region" description="Helical" evidence="11">
    <location>
        <begin position="166"/>
        <end position="185"/>
    </location>
</feature>
<evidence type="ECO:0000256" key="5">
    <source>
        <dbReference type="ARBA" id="ARBA00022692"/>
    </source>
</evidence>
<dbReference type="GO" id="GO:0019367">
    <property type="term" value="P:fatty acid elongation, saturated fatty acid"/>
    <property type="evidence" value="ECO:0007669"/>
    <property type="project" value="TreeGrafter"/>
</dbReference>
<sequence length="297" mass="34790">MSGNNTEYVGMMDILLGTEWSVDRTVSFMSHWVPTSYKITAGYLCMVYFGQKVMHNREPFQLQRLLALWNFCFSFFSGLAAYKLVPELFWAIKELGIVGSYCENAEYYNNPSTGWWGWMFVMSKAPELGDTLFLVLRKRPVIFVHWYHHALTFVYAQITYSELQAWCRWSLALNLTVHTVMYFYFGIRALNFKTPRYVAKFITSIQIIQFIINVAIFAHLFYIKYYETVPFCNVTWNVLTIGALMYLSYLYLFVDFFYNAYIVRKPVRGVATEHKITDLPEKKTMLPAVSSSSKKTV</sequence>
<keyword evidence="6 11" id="KW-0276">Fatty acid metabolism</keyword>
<reference evidence="14" key="1">
    <citation type="submission" date="2017-02" db="UniProtKB">
        <authorList>
            <consortium name="WormBaseParasite"/>
        </authorList>
    </citation>
    <scope>IDENTIFICATION</scope>
</reference>
<reference evidence="12 13" key="2">
    <citation type="submission" date="2018-10" db="EMBL/GenBank/DDBJ databases">
        <authorList>
            <consortium name="Pathogen Informatics"/>
        </authorList>
    </citation>
    <scope>NUCLEOTIDE SEQUENCE [LARGE SCALE GENOMIC DNA]</scope>
</reference>
<evidence type="ECO:0000256" key="7">
    <source>
        <dbReference type="ARBA" id="ARBA00022989"/>
    </source>
</evidence>
<evidence type="ECO:0000256" key="3">
    <source>
        <dbReference type="ARBA" id="ARBA00022516"/>
    </source>
</evidence>
<feature type="transmembrane region" description="Helical" evidence="11">
    <location>
        <begin position="143"/>
        <end position="160"/>
    </location>
</feature>